<dbReference type="AlphaFoldDB" id="A0AAD8Y3L5"/>
<name>A0AAD8Y3L5_9STRA</name>
<protein>
    <submittedName>
        <fullName evidence="1">Uncharacterized protein</fullName>
    </submittedName>
</protein>
<proteinExistence type="predicted"/>
<reference evidence="1" key="1">
    <citation type="submission" date="2023-06" db="EMBL/GenBank/DDBJ databases">
        <title>Survivors Of The Sea: Transcriptome response of Skeletonema marinoi to long-term dormancy.</title>
        <authorList>
            <person name="Pinder M.I.M."/>
            <person name="Kourtchenko O."/>
            <person name="Robertson E.K."/>
            <person name="Larsson T."/>
            <person name="Maumus F."/>
            <person name="Osuna-Cruz C.M."/>
            <person name="Vancaester E."/>
            <person name="Stenow R."/>
            <person name="Vandepoele K."/>
            <person name="Ploug H."/>
            <person name="Bruchert V."/>
            <person name="Godhe A."/>
            <person name="Topel M."/>
        </authorList>
    </citation>
    <scope>NUCLEOTIDE SEQUENCE</scope>
    <source>
        <strain evidence="1">R05AC</strain>
    </source>
</reference>
<gene>
    <name evidence="1" type="ORF">QTG54_010535</name>
</gene>
<evidence type="ECO:0000313" key="1">
    <source>
        <dbReference type="EMBL" id="KAK1738505.1"/>
    </source>
</evidence>
<dbReference type="EMBL" id="JATAAI010000020">
    <property type="protein sequence ID" value="KAK1738505.1"/>
    <property type="molecule type" value="Genomic_DNA"/>
</dbReference>
<sequence>MSIISASSTYMDRYLFILALIPTGASAFYKGAVPHQHQEGPTIPAAAEGLLDNPAVLSDPNINPARKCGFCFGTNCPVSGL</sequence>
<evidence type="ECO:0000313" key="2">
    <source>
        <dbReference type="Proteomes" id="UP001224775"/>
    </source>
</evidence>
<comment type="caution">
    <text evidence="1">The sequence shown here is derived from an EMBL/GenBank/DDBJ whole genome shotgun (WGS) entry which is preliminary data.</text>
</comment>
<accession>A0AAD8Y3L5</accession>
<organism evidence="1 2">
    <name type="scientific">Skeletonema marinoi</name>
    <dbReference type="NCBI Taxonomy" id="267567"/>
    <lineage>
        <taxon>Eukaryota</taxon>
        <taxon>Sar</taxon>
        <taxon>Stramenopiles</taxon>
        <taxon>Ochrophyta</taxon>
        <taxon>Bacillariophyta</taxon>
        <taxon>Coscinodiscophyceae</taxon>
        <taxon>Thalassiosirophycidae</taxon>
        <taxon>Thalassiosirales</taxon>
        <taxon>Skeletonemataceae</taxon>
        <taxon>Skeletonema</taxon>
        <taxon>Skeletonema marinoi-dohrnii complex</taxon>
    </lineage>
</organism>
<dbReference type="Proteomes" id="UP001224775">
    <property type="component" value="Unassembled WGS sequence"/>
</dbReference>
<keyword evidence="2" id="KW-1185">Reference proteome</keyword>